<dbReference type="InterPro" id="IPR011051">
    <property type="entry name" value="RmlC_Cupin_sf"/>
</dbReference>
<gene>
    <name evidence="3" type="ORF">Ari01nite_70040</name>
</gene>
<dbReference type="InterPro" id="IPR051610">
    <property type="entry name" value="GPI/OXD"/>
</dbReference>
<dbReference type="RefSeq" id="WP_203786525.1">
    <property type="nucleotide sequence ID" value="NZ_BOMV01000073.1"/>
</dbReference>
<evidence type="ECO:0000259" key="2">
    <source>
        <dbReference type="Pfam" id="PF07883"/>
    </source>
</evidence>
<dbReference type="PANTHER" id="PTHR35848">
    <property type="entry name" value="OXALATE-BINDING PROTEIN"/>
    <property type="match status" value="1"/>
</dbReference>
<dbReference type="PANTHER" id="PTHR35848:SF6">
    <property type="entry name" value="CUPIN TYPE-2 DOMAIN-CONTAINING PROTEIN"/>
    <property type="match status" value="1"/>
</dbReference>
<evidence type="ECO:0000313" key="4">
    <source>
        <dbReference type="Proteomes" id="UP000636960"/>
    </source>
</evidence>
<organism evidence="3 4">
    <name type="scientific">Paractinoplanes rishiriensis</name>
    <dbReference type="NCBI Taxonomy" id="1050105"/>
    <lineage>
        <taxon>Bacteria</taxon>
        <taxon>Bacillati</taxon>
        <taxon>Actinomycetota</taxon>
        <taxon>Actinomycetes</taxon>
        <taxon>Micromonosporales</taxon>
        <taxon>Micromonosporaceae</taxon>
        <taxon>Paractinoplanes</taxon>
    </lineage>
</organism>
<dbReference type="InterPro" id="IPR013096">
    <property type="entry name" value="Cupin_2"/>
</dbReference>
<feature type="domain" description="Cupin type-2" evidence="2">
    <location>
        <begin position="37"/>
        <end position="106"/>
    </location>
</feature>
<proteinExistence type="predicted"/>
<accession>A0A919K4S2</accession>
<dbReference type="GO" id="GO:0046872">
    <property type="term" value="F:metal ion binding"/>
    <property type="evidence" value="ECO:0007669"/>
    <property type="project" value="UniProtKB-KW"/>
</dbReference>
<evidence type="ECO:0000313" key="3">
    <source>
        <dbReference type="EMBL" id="GIE99539.1"/>
    </source>
</evidence>
<dbReference type="InterPro" id="IPR014710">
    <property type="entry name" value="RmlC-like_jellyroll"/>
</dbReference>
<dbReference type="AlphaFoldDB" id="A0A919K4S2"/>
<dbReference type="Pfam" id="PF07883">
    <property type="entry name" value="Cupin_2"/>
    <property type="match status" value="1"/>
</dbReference>
<keyword evidence="4" id="KW-1185">Reference proteome</keyword>
<name>A0A919K4S2_9ACTN</name>
<sequence length="115" mass="12790">MLTHRWADQDLSAEPDYNVRAGRLVRLGDEPYEGGAWVVVEPGDTMRRHVNPDGESEMFFFVDGAGVMEVDTEKRRVSPGQTVLVPPGLPHSLHNDGDRPLRLLALWWGATVAAQ</sequence>
<keyword evidence="1" id="KW-0479">Metal-binding</keyword>
<protein>
    <recommendedName>
        <fullName evidence="2">Cupin type-2 domain-containing protein</fullName>
    </recommendedName>
</protein>
<dbReference type="Proteomes" id="UP000636960">
    <property type="component" value="Unassembled WGS sequence"/>
</dbReference>
<dbReference type="Gene3D" id="2.60.120.10">
    <property type="entry name" value="Jelly Rolls"/>
    <property type="match status" value="1"/>
</dbReference>
<dbReference type="EMBL" id="BOMV01000073">
    <property type="protein sequence ID" value="GIE99539.1"/>
    <property type="molecule type" value="Genomic_DNA"/>
</dbReference>
<evidence type="ECO:0000256" key="1">
    <source>
        <dbReference type="ARBA" id="ARBA00022723"/>
    </source>
</evidence>
<dbReference type="SUPFAM" id="SSF51182">
    <property type="entry name" value="RmlC-like cupins"/>
    <property type="match status" value="1"/>
</dbReference>
<comment type="caution">
    <text evidence="3">The sequence shown here is derived from an EMBL/GenBank/DDBJ whole genome shotgun (WGS) entry which is preliminary data.</text>
</comment>
<reference evidence="3" key="1">
    <citation type="submission" date="2021-01" db="EMBL/GenBank/DDBJ databases">
        <title>Whole genome shotgun sequence of Actinoplanes rishiriensis NBRC 108556.</title>
        <authorList>
            <person name="Komaki H."/>
            <person name="Tamura T."/>
        </authorList>
    </citation>
    <scope>NUCLEOTIDE SEQUENCE</scope>
    <source>
        <strain evidence="3">NBRC 108556</strain>
    </source>
</reference>